<comment type="caution">
    <text evidence="8">The sequence shown here is derived from an EMBL/GenBank/DDBJ whole genome shotgun (WGS) entry which is preliminary data.</text>
</comment>
<dbReference type="Proteomes" id="UP001141259">
    <property type="component" value="Unassembled WGS sequence"/>
</dbReference>
<keyword evidence="9" id="KW-1185">Reference proteome</keyword>
<evidence type="ECO:0000256" key="3">
    <source>
        <dbReference type="ARBA" id="ARBA00022634"/>
    </source>
</evidence>
<comment type="similarity">
    <text evidence="1">Belongs to the ribonucleoside diphosphate reductase class-2 family.</text>
</comment>
<dbReference type="AlphaFoldDB" id="A0A9X2VXH6"/>
<dbReference type="Pfam" id="PF12637">
    <property type="entry name" value="TSCPD"/>
    <property type="match status" value="1"/>
</dbReference>
<evidence type="ECO:0000256" key="6">
    <source>
        <dbReference type="SAM" id="MobiDB-lite"/>
    </source>
</evidence>
<name>A0A9X2VXH6_9PSEU</name>
<evidence type="ECO:0000256" key="1">
    <source>
        <dbReference type="ARBA" id="ARBA00007405"/>
    </source>
</evidence>
<keyword evidence="3" id="KW-0237">DNA synthesis</keyword>
<dbReference type="EC" id="1.17.4.1" evidence="2"/>
<feature type="domain" description="TSCPD" evidence="7">
    <location>
        <begin position="19"/>
        <end position="120"/>
    </location>
</feature>
<dbReference type="InterPro" id="IPR024434">
    <property type="entry name" value="TSCPD_dom"/>
</dbReference>
<organism evidence="8 9">
    <name type="scientific">Umezawaea endophytica</name>
    <dbReference type="NCBI Taxonomy" id="1654476"/>
    <lineage>
        <taxon>Bacteria</taxon>
        <taxon>Bacillati</taxon>
        <taxon>Actinomycetota</taxon>
        <taxon>Actinomycetes</taxon>
        <taxon>Pseudonocardiales</taxon>
        <taxon>Pseudonocardiaceae</taxon>
        <taxon>Umezawaea</taxon>
    </lineage>
</organism>
<comment type="catalytic activity">
    <reaction evidence="5">
        <text>a 2'-deoxyribonucleoside 5'-diphosphate + [thioredoxin]-disulfide + H2O = a ribonucleoside 5'-diphosphate + [thioredoxin]-dithiol</text>
        <dbReference type="Rhea" id="RHEA:23252"/>
        <dbReference type="Rhea" id="RHEA-COMP:10698"/>
        <dbReference type="Rhea" id="RHEA-COMP:10700"/>
        <dbReference type="ChEBI" id="CHEBI:15377"/>
        <dbReference type="ChEBI" id="CHEBI:29950"/>
        <dbReference type="ChEBI" id="CHEBI:50058"/>
        <dbReference type="ChEBI" id="CHEBI:57930"/>
        <dbReference type="ChEBI" id="CHEBI:73316"/>
        <dbReference type="EC" id="1.17.4.1"/>
    </reaction>
</comment>
<evidence type="ECO:0000256" key="5">
    <source>
        <dbReference type="ARBA" id="ARBA00047754"/>
    </source>
</evidence>
<proteinExistence type="inferred from homology"/>
<sequence>MTCPTCGTDRSPERHRMPRCRSGQTTSFTIGGAEFYLTGNPQKDGSLGEVFAKFAKEGSTLSGLMDAVSILASVGLQYGVPLEIMVEKLTSTRYEPMGMTDDPEIPEASSVMDYVFRRLAFDFMSPEDRRKLGIFTIDERASMAVDEDRTAVGAGSWRT</sequence>
<protein>
    <recommendedName>
        <fullName evidence="2">ribonucleoside-diphosphate reductase</fullName>
        <ecNumber evidence="2">1.17.4.1</ecNumber>
    </recommendedName>
</protein>
<evidence type="ECO:0000256" key="4">
    <source>
        <dbReference type="ARBA" id="ARBA00022741"/>
    </source>
</evidence>
<keyword evidence="4" id="KW-0547">Nucleotide-binding</keyword>
<reference evidence="8" key="1">
    <citation type="submission" date="2022-08" db="EMBL/GenBank/DDBJ databases">
        <authorList>
            <person name="Tistechok S."/>
            <person name="Samborskyy M."/>
            <person name="Roman I."/>
        </authorList>
    </citation>
    <scope>NUCLEOTIDE SEQUENCE</scope>
    <source>
        <strain evidence="8">DSM 103496</strain>
    </source>
</reference>
<dbReference type="GO" id="GO:0004748">
    <property type="term" value="F:ribonucleoside-diphosphate reductase activity, thioredoxin disulfide as acceptor"/>
    <property type="evidence" value="ECO:0007669"/>
    <property type="project" value="UniProtKB-EC"/>
</dbReference>
<accession>A0A9X2VXH6</accession>
<dbReference type="EMBL" id="JANYMP010000051">
    <property type="protein sequence ID" value="MCS7484686.1"/>
    <property type="molecule type" value="Genomic_DNA"/>
</dbReference>
<feature type="region of interest" description="Disordered" evidence="6">
    <location>
        <begin position="1"/>
        <end position="22"/>
    </location>
</feature>
<evidence type="ECO:0000259" key="7">
    <source>
        <dbReference type="Pfam" id="PF12637"/>
    </source>
</evidence>
<evidence type="ECO:0000313" key="9">
    <source>
        <dbReference type="Proteomes" id="UP001141259"/>
    </source>
</evidence>
<dbReference type="GO" id="GO:0071897">
    <property type="term" value="P:DNA biosynthetic process"/>
    <property type="evidence" value="ECO:0007669"/>
    <property type="project" value="UniProtKB-KW"/>
</dbReference>
<dbReference type="RefSeq" id="WP_259630132.1">
    <property type="nucleotide sequence ID" value="NZ_JANYMP010000051.1"/>
</dbReference>
<evidence type="ECO:0000313" key="8">
    <source>
        <dbReference type="EMBL" id="MCS7484686.1"/>
    </source>
</evidence>
<dbReference type="GO" id="GO:0000166">
    <property type="term" value="F:nucleotide binding"/>
    <property type="evidence" value="ECO:0007669"/>
    <property type="project" value="UniProtKB-KW"/>
</dbReference>
<gene>
    <name evidence="8" type="ORF">NZH93_48330</name>
</gene>
<evidence type="ECO:0000256" key="2">
    <source>
        <dbReference type="ARBA" id="ARBA00012274"/>
    </source>
</evidence>